<gene>
    <name evidence="1" type="ORF">L1987_50901</name>
</gene>
<sequence>MNLDAVPNNRLSKRKPPTRLQKQAPATLHLHPISTNEPRDTSKTVIPLLSPLVLPPPSFPEASHHEIAIGKIPPVQQTSGGGGSRWQHPAMSVTMPDSSSLYTCFMSQCSILPRNQ</sequence>
<evidence type="ECO:0000313" key="2">
    <source>
        <dbReference type="Proteomes" id="UP001056120"/>
    </source>
</evidence>
<dbReference type="Proteomes" id="UP001056120">
    <property type="component" value="Linkage Group LG17"/>
</dbReference>
<organism evidence="1 2">
    <name type="scientific">Smallanthus sonchifolius</name>
    <dbReference type="NCBI Taxonomy" id="185202"/>
    <lineage>
        <taxon>Eukaryota</taxon>
        <taxon>Viridiplantae</taxon>
        <taxon>Streptophyta</taxon>
        <taxon>Embryophyta</taxon>
        <taxon>Tracheophyta</taxon>
        <taxon>Spermatophyta</taxon>
        <taxon>Magnoliopsida</taxon>
        <taxon>eudicotyledons</taxon>
        <taxon>Gunneridae</taxon>
        <taxon>Pentapetalae</taxon>
        <taxon>asterids</taxon>
        <taxon>campanulids</taxon>
        <taxon>Asterales</taxon>
        <taxon>Asteraceae</taxon>
        <taxon>Asteroideae</taxon>
        <taxon>Heliantheae alliance</taxon>
        <taxon>Millerieae</taxon>
        <taxon>Smallanthus</taxon>
    </lineage>
</organism>
<keyword evidence="2" id="KW-1185">Reference proteome</keyword>
<reference evidence="2" key="1">
    <citation type="journal article" date="2022" name="Mol. Ecol. Resour.">
        <title>The genomes of chicory, endive, great burdock and yacon provide insights into Asteraceae palaeo-polyploidization history and plant inulin production.</title>
        <authorList>
            <person name="Fan W."/>
            <person name="Wang S."/>
            <person name="Wang H."/>
            <person name="Wang A."/>
            <person name="Jiang F."/>
            <person name="Liu H."/>
            <person name="Zhao H."/>
            <person name="Xu D."/>
            <person name="Zhang Y."/>
        </authorList>
    </citation>
    <scope>NUCLEOTIDE SEQUENCE [LARGE SCALE GENOMIC DNA]</scope>
    <source>
        <strain evidence="2">cv. Yunnan</strain>
    </source>
</reference>
<comment type="caution">
    <text evidence="1">The sequence shown here is derived from an EMBL/GenBank/DDBJ whole genome shotgun (WGS) entry which is preliminary data.</text>
</comment>
<reference evidence="1 2" key="2">
    <citation type="journal article" date="2022" name="Mol. Ecol. Resour.">
        <title>The genomes of chicory, endive, great burdock and yacon provide insights into Asteraceae paleo-polyploidization history and plant inulin production.</title>
        <authorList>
            <person name="Fan W."/>
            <person name="Wang S."/>
            <person name="Wang H."/>
            <person name="Wang A."/>
            <person name="Jiang F."/>
            <person name="Liu H."/>
            <person name="Zhao H."/>
            <person name="Xu D."/>
            <person name="Zhang Y."/>
        </authorList>
    </citation>
    <scope>NUCLEOTIDE SEQUENCE [LARGE SCALE GENOMIC DNA]</scope>
    <source>
        <strain evidence="2">cv. Yunnan</strain>
        <tissue evidence="1">Leaves</tissue>
    </source>
</reference>
<proteinExistence type="predicted"/>
<name>A0ACB9EP87_9ASTR</name>
<evidence type="ECO:0000313" key="1">
    <source>
        <dbReference type="EMBL" id="KAI3760506.1"/>
    </source>
</evidence>
<dbReference type="EMBL" id="CM042034">
    <property type="protein sequence ID" value="KAI3760506.1"/>
    <property type="molecule type" value="Genomic_DNA"/>
</dbReference>
<accession>A0ACB9EP87</accession>
<protein>
    <submittedName>
        <fullName evidence="1">Uncharacterized protein</fullName>
    </submittedName>
</protein>